<feature type="region of interest" description="Disordered" evidence="1">
    <location>
        <begin position="77"/>
        <end position="98"/>
    </location>
</feature>
<comment type="caution">
    <text evidence="3">The sequence shown here is derived from an EMBL/GenBank/DDBJ whole genome shotgun (WGS) entry which is preliminary data.</text>
</comment>
<feature type="signal peptide" evidence="2">
    <location>
        <begin position="1"/>
        <end position="21"/>
    </location>
</feature>
<feature type="chain" id="PRO_5047331510" description="Lipoprotein" evidence="2">
    <location>
        <begin position="22"/>
        <end position="98"/>
    </location>
</feature>
<accession>A0ABS8Q3S4</accession>
<dbReference type="RefSeq" id="WP_231057707.1">
    <property type="nucleotide sequence ID" value="NZ_JAJNOC010000002.1"/>
</dbReference>
<protein>
    <recommendedName>
        <fullName evidence="5">Lipoprotein</fullName>
    </recommendedName>
</protein>
<proteinExistence type="predicted"/>
<evidence type="ECO:0000256" key="2">
    <source>
        <dbReference type="SAM" id="SignalP"/>
    </source>
</evidence>
<name>A0ABS8Q3S4_9BURK</name>
<keyword evidence="4" id="KW-1185">Reference proteome</keyword>
<dbReference type="Proteomes" id="UP001179361">
    <property type="component" value="Unassembled WGS sequence"/>
</dbReference>
<feature type="compositionally biased region" description="Basic and acidic residues" evidence="1">
    <location>
        <begin position="83"/>
        <end position="98"/>
    </location>
</feature>
<feature type="region of interest" description="Disordered" evidence="1">
    <location>
        <begin position="22"/>
        <end position="59"/>
    </location>
</feature>
<reference evidence="3" key="1">
    <citation type="submission" date="2021-11" db="EMBL/GenBank/DDBJ databases">
        <title>The complete genome of Massilia sp sp. G4R7.</title>
        <authorList>
            <person name="Liu L."/>
            <person name="Yue J."/>
            <person name="Yuan J."/>
            <person name="Yang F."/>
            <person name="Li L."/>
        </authorList>
    </citation>
    <scope>NUCLEOTIDE SEQUENCE</scope>
    <source>
        <strain evidence="3">G4R7</strain>
    </source>
</reference>
<gene>
    <name evidence="3" type="ORF">LQ564_08690</name>
</gene>
<evidence type="ECO:0008006" key="5">
    <source>
        <dbReference type="Google" id="ProtNLM"/>
    </source>
</evidence>
<evidence type="ECO:0000256" key="1">
    <source>
        <dbReference type="SAM" id="MobiDB-lite"/>
    </source>
</evidence>
<organism evidence="3 4">
    <name type="scientific">Massilia phyllostachyos</name>
    <dbReference type="NCBI Taxonomy" id="2898585"/>
    <lineage>
        <taxon>Bacteria</taxon>
        <taxon>Pseudomonadati</taxon>
        <taxon>Pseudomonadota</taxon>
        <taxon>Betaproteobacteria</taxon>
        <taxon>Burkholderiales</taxon>
        <taxon>Oxalobacteraceae</taxon>
        <taxon>Telluria group</taxon>
        <taxon>Massilia</taxon>
    </lineage>
</organism>
<keyword evidence="2" id="KW-0732">Signal</keyword>
<evidence type="ECO:0000313" key="3">
    <source>
        <dbReference type="EMBL" id="MCD2516389.1"/>
    </source>
</evidence>
<sequence length="98" mass="10764">MHHPLSPALLLAAALTAPACAAQDSNAPRPDQASAEVPETRYVPPAAYRRPDVPSTTPDRHWIEANRTVRSYNPMMLTMPERPAPKEAPHAHGDKEDH</sequence>
<evidence type="ECO:0000313" key="4">
    <source>
        <dbReference type="Proteomes" id="UP001179361"/>
    </source>
</evidence>
<dbReference type="EMBL" id="JAJNOC010000002">
    <property type="protein sequence ID" value="MCD2516389.1"/>
    <property type="molecule type" value="Genomic_DNA"/>
</dbReference>